<evidence type="ECO:0000313" key="2">
    <source>
        <dbReference type="Proteomes" id="UP000324222"/>
    </source>
</evidence>
<evidence type="ECO:0000313" key="1">
    <source>
        <dbReference type="EMBL" id="MPC94732.1"/>
    </source>
</evidence>
<reference evidence="1 2" key="1">
    <citation type="submission" date="2019-05" db="EMBL/GenBank/DDBJ databases">
        <title>Another draft genome of Portunus trituberculatus and its Hox gene families provides insights of decapod evolution.</title>
        <authorList>
            <person name="Jeong J.-H."/>
            <person name="Song I."/>
            <person name="Kim S."/>
            <person name="Choi T."/>
            <person name="Kim D."/>
            <person name="Ryu S."/>
            <person name="Kim W."/>
        </authorList>
    </citation>
    <scope>NUCLEOTIDE SEQUENCE [LARGE SCALE GENOMIC DNA]</scope>
    <source>
        <tissue evidence="1">Muscle</tissue>
    </source>
</reference>
<comment type="caution">
    <text evidence="1">The sequence shown here is derived from an EMBL/GenBank/DDBJ whole genome shotgun (WGS) entry which is preliminary data.</text>
</comment>
<accession>A0A5B7JEU4</accession>
<dbReference type="Proteomes" id="UP000324222">
    <property type="component" value="Unassembled WGS sequence"/>
</dbReference>
<keyword evidence="2" id="KW-1185">Reference proteome</keyword>
<organism evidence="1 2">
    <name type="scientific">Portunus trituberculatus</name>
    <name type="common">Swimming crab</name>
    <name type="synonym">Neptunus trituberculatus</name>
    <dbReference type="NCBI Taxonomy" id="210409"/>
    <lineage>
        <taxon>Eukaryota</taxon>
        <taxon>Metazoa</taxon>
        <taxon>Ecdysozoa</taxon>
        <taxon>Arthropoda</taxon>
        <taxon>Crustacea</taxon>
        <taxon>Multicrustacea</taxon>
        <taxon>Malacostraca</taxon>
        <taxon>Eumalacostraca</taxon>
        <taxon>Eucarida</taxon>
        <taxon>Decapoda</taxon>
        <taxon>Pleocyemata</taxon>
        <taxon>Brachyura</taxon>
        <taxon>Eubrachyura</taxon>
        <taxon>Portunoidea</taxon>
        <taxon>Portunidae</taxon>
        <taxon>Portuninae</taxon>
        <taxon>Portunus</taxon>
    </lineage>
</organism>
<protein>
    <submittedName>
        <fullName evidence="1">Uncharacterized protein</fullName>
    </submittedName>
</protein>
<proteinExistence type="predicted"/>
<name>A0A5B7JEU4_PORTR</name>
<gene>
    <name evidence="1" type="ORF">E2C01_089914</name>
</gene>
<sequence>MASLPSRAPSSPVPLLWPPKTLYIHGSCASTSDLTSSLYTRPAQVYTRVTSSDNTTCAHPTPRL</sequence>
<dbReference type="AlphaFoldDB" id="A0A5B7JEU4"/>
<dbReference type="EMBL" id="VSRR010099698">
    <property type="protein sequence ID" value="MPC94732.1"/>
    <property type="molecule type" value="Genomic_DNA"/>
</dbReference>